<evidence type="ECO:0000313" key="1">
    <source>
        <dbReference type="EMBL" id="CAK0877195.1"/>
    </source>
</evidence>
<evidence type="ECO:0000313" key="2">
    <source>
        <dbReference type="Proteomes" id="UP001189429"/>
    </source>
</evidence>
<name>A0ABN9VUH1_9DINO</name>
<dbReference type="EMBL" id="CAUYUJ010017713">
    <property type="protein sequence ID" value="CAK0877195.1"/>
    <property type="molecule type" value="Genomic_DNA"/>
</dbReference>
<sequence length="84" mass="9266">MNSGVDSNTGAHPGCRRRLPAAPCTVLSVTWRLQCGCSSQYSGRMIVPASISIAKGPFFSTQVCANRPFTFRRDRQRCDRKDAD</sequence>
<feature type="non-terminal residue" evidence="1">
    <location>
        <position position="84"/>
    </location>
</feature>
<proteinExistence type="predicted"/>
<organism evidence="1 2">
    <name type="scientific">Prorocentrum cordatum</name>
    <dbReference type="NCBI Taxonomy" id="2364126"/>
    <lineage>
        <taxon>Eukaryota</taxon>
        <taxon>Sar</taxon>
        <taxon>Alveolata</taxon>
        <taxon>Dinophyceae</taxon>
        <taxon>Prorocentrales</taxon>
        <taxon>Prorocentraceae</taxon>
        <taxon>Prorocentrum</taxon>
    </lineage>
</organism>
<accession>A0ABN9VUH1</accession>
<comment type="caution">
    <text evidence="1">The sequence shown here is derived from an EMBL/GenBank/DDBJ whole genome shotgun (WGS) entry which is preliminary data.</text>
</comment>
<keyword evidence="2" id="KW-1185">Reference proteome</keyword>
<gene>
    <name evidence="1" type="ORF">PCOR1329_LOCUS61317</name>
</gene>
<protein>
    <submittedName>
        <fullName evidence="1">Uncharacterized protein</fullName>
    </submittedName>
</protein>
<reference evidence="1" key="1">
    <citation type="submission" date="2023-10" db="EMBL/GenBank/DDBJ databases">
        <authorList>
            <person name="Chen Y."/>
            <person name="Shah S."/>
            <person name="Dougan E. K."/>
            <person name="Thang M."/>
            <person name="Chan C."/>
        </authorList>
    </citation>
    <scope>NUCLEOTIDE SEQUENCE [LARGE SCALE GENOMIC DNA]</scope>
</reference>
<dbReference type="Proteomes" id="UP001189429">
    <property type="component" value="Unassembled WGS sequence"/>
</dbReference>